<dbReference type="Gene3D" id="1.20.58.200">
    <property type="entry name" value="Translin, domain 2"/>
    <property type="match status" value="1"/>
</dbReference>
<sequence length="178" mass="19994">MVLPRIELETFCVCRNILKLQRFISSVCPGTLSTLDELNTFRVCASGVFRLSCLQILTRELMLMAIARISNGEIEFAQWICQFVREIHRGTLASVAVPQMEGNYYMKSKTEVMLQRACFSVHSLHQFDHCQVMLVSEGINSIALEIASSVIAGQRYQSYIARGGTSWLSPAIRTPAMP</sequence>
<keyword evidence="2" id="KW-1185">Reference proteome</keyword>
<accession>A0ABQ7YN37</accession>
<dbReference type="Proteomes" id="UP000824890">
    <property type="component" value="Unassembled WGS sequence"/>
</dbReference>
<name>A0ABQ7YN37_BRANA</name>
<evidence type="ECO:0000313" key="2">
    <source>
        <dbReference type="Proteomes" id="UP000824890"/>
    </source>
</evidence>
<dbReference type="SUPFAM" id="SSF74784">
    <property type="entry name" value="Translin"/>
    <property type="match status" value="1"/>
</dbReference>
<dbReference type="InterPro" id="IPR016069">
    <property type="entry name" value="Translin_C"/>
</dbReference>
<dbReference type="InterPro" id="IPR036081">
    <property type="entry name" value="Translin_sf"/>
</dbReference>
<proteinExistence type="predicted"/>
<dbReference type="PANTHER" id="PTHR10741">
    <property type="entry name" value="TRANSLIN AND TRANSLIN ASSOCIATED PROTEIN X"/>
    <property type="match status" value="1"/>
</dbReference>
<reference evidence="1 2" key="1">
    <citation type="submission" date="2021-05" db="EMBL/GenBank/DDBJ databases">
        <title>Genome Assembly of Synthetic Allotetraploid Brassica napus Reveals Homoeologous Exchanges between Subgenomes.</title>
        <authorList>
            <person name="Davis J.T."/>
        </authorList>
    </citation>
    <scope>NUCLEOTIDE SEQUENCE [LARGE SCALE GENOMIC DNA]</scope>
    <source>
        <strain evidence="2">cv. Da-Ae</strain>
        <tissue evidence="1">Seedling</tissue>
    </source>
</reference>
<dbReference type="InterPro" id="IPR002848">
    <property type="entry name" value="Translin_fam"/>
</dbReference>
<gene>
    <name evidence="1" type="ORF">HID58_076623</name>
</gene>
<protein>
    <submittedName>
        <fullName evidence="1">Uncharacterized protein</fullName>
    </submittedName>
</protein>
<evidence type="ECO:0000313" key="1">
    <source>
        <dbReference type="EMBL" id="KAH0869601.1"/>
    </source>
</evidence>
<comment type="caution">
    <text evidence="1">The sequence shown here is derived from an EMBL/GenBank/DDBJ whole genome shotgun (WGS) entry which is preliminary data.</text>
</comment>
<organism evidence="1 2">
    <name type="scientific">Brassica napus</name>
    <name type="common">Rape</name>
    <dbReference type="NCBI Taxonomy" id="3708"/>
    <lineage>
        <taxon>Eukaryota</taxon>
        <taxon>Viridiplantae</taxon>
        <taxon>Streptophyta</taxon>
        <taxon>Embryophyta</taxon>
        <taxon>Tracheophyta</taxon>
        <taxon>Spermatophyta</taxon>
        <taxon>Magnoliopsida</taxon>
        <taxon>eudicotyledons</taxon>
        <taxon>Gunneridae</taxon>
        <taxon>Pentapetalae</taxon>
        <taxon>rosids</taxon>
        <taxon>malvids</taxon>
        <taxon>Brassicales</taxon>
        <taxon>Brassicaceae</taxon>
        <taxon>Brassiceae</taxon>
        <taxon>Brassica</taxon>
    </lineage>
</organism>
<dbReference type="EMBL" id="JAGKQM010000017">
    <property type="protein sequence ID" value="KAH0869601.1"/>
    <property type="molecule type" value="Genomic_DNA"/>
</dbReference>